<dbReference type="SUPFAM" id="SSF48726">
    <property type="entry name" value="Immunoglobulin"/>
    <property type="match status" value="1"/>
</dbReference>
<dbReference type="Pfam" id="PF00041">
    <property type="entry name" value="fn3"/>
    <property type="match status" value="1"/>
</dbReference>
<name>A0A914DS20_9BILA</name>
<sequence>MNDIGQCLSQRRNHTECCIDEAYDKDHNACFSLCEGKGIDQQVPWSRYQSCLAVNMQSMFGCFVKGYKDIPLPPTNIQIDKISSHSIKLSWIPPETENPLDLKYEVVYDEYLHGSDIENAEFFEETSDNQAILKELYPGTKYYVYVITVSSDGSKRSLASDIVYFHTVGIPPIIQAFKNHVFVPAGAPSVILACRFQTSGTSIPTIEWQQKLSGNSEFQDIDKSKVVILAYKSFYDLREYVTTLEIKEPSSNDLGVYKCVVSDQYGSASANVELNEAEVSKADAEPPETILDCCHRKEVSRRCLAMCGDTTNTDIIRSPYIPKNCSNELKKVISCSMPKLDESQCCLKNQVPMACMYLCDSSFPASHFMPEVCAVHVKNFANCRREGIITRPSAVKDLKAITNLENDETFLEWSEADKAEIYHVYWKKIIEHDWQMKSTKNTKIKIDQADEIRVVAANSYGISQAVELNL</sequence>
<evidence type="ECO:0000259" key="3">
    <source>
        <dbReference type="PROSITE" id="PS50853"/>
    </source>
</evidence>
<dbReference type="InterPro" id="IPR036179">
    <property type="entry name" value="Ig-like_dom_sf"/>
</dbReference>
<proteinExistence type="predicted"/>
<dbReference type="PROSITE" id="PS50835">
    <property type="entry name" value="IG_LIKE"/>
    <property type="match status" value="1"/>
</dbReference>
<dbReference type="InterPro" id="IPR003961">
    <property type="entry name" value="FN3_dom"/>
</dbReference>
<dbReference type="AlphaFoldDB" id="A0A914DS20"/>
<evidence type="ECO:0000313" key="5">
    <source>
        <dbReference type="WBParaSite" id="ACRNAN_scaffold3814.g21899.t1"/>
    </source>
</evidence>
<reference evidence="5" key="1">
    <citation type="submission" date="2022-11" db="UniProtKB">
        <authorList>
            <consortium name="WormBaseParasite"/>
        </authorList>
    </citation>
    <scope>IDENTIFICATION</scope>
</reference>
<dbReference type="InterPro" id="IPR036116">
    <property type="entry name" value="FN3_sf"/>
</dbReference>
<keyword evidence="1" id="KW-0677">Repeat</keyword>
<dbReference type="InterPro" id="IPR013783">
    <property type="entry name" value="Ig-like_fold"/>
</dbReference>
<dbReference type="SMART" id="SM00060">
    <property type="entry name" value="FN3"/>
    <property type="match status" value="2"/>
</dbReference>
<dbReference type="CDD" id="cd00063">
    <property type="entry name" value="FN3"/>
    <property type="match status" value="2"/>
</dbReference>
<evidence type="ECO:0000256" key="1">
    <source>
        <dbReference type="ARBA" id="ARBA00022737"/>
    </source>
</evidence>
<evidence type="ECO:0000259" key="2">
    <source>
        <dbReference type="PROSITE" id="PS50835"/>
    </source>
</evidence>
<dbReference type="InterPro" id="IPR002602">
    <property type="entry name" value="DB"/>
</dbReference>
<dbReference type="PROSITE" id="PS50853">
    <property type="entry name" value="FN3"/>
    <property type="match status" value="1"/>
</dbReference>
<protein>
    <submittedName>
        <fullName evidence="5">Ig-like and fibronectin type-III domain-containing protein C25G4.10</fullName>
    </submittedName>
</protein>
<dbReference type="PANTHER" id="PTHR13817:SF166">
    <property type="entry name" value="NEURONAL IGCAM-RELATED"/>
    <property type="match status" value="1"/>
</dbReference>
<dbReference type="InterPro" id="IPR050964">
    <property type="entry name" value="Striated_Muscle_Regulatory"/>
</dbReference>
<dbReference type="PANTHER" id="PTHR13817">
    <property type="entry name" value="TITIN"/>
    <property type="match status" value="1"/>
</dbReference>
<feature type="domain" description="Ig-like" evidence="2">
    <location>
        <begin position="171"/>
        <end position="280"/>
    </location>
</feature>
<feature type="domain" description="Fibronectin type-III" evidence="3">
    <location>
        <begin position="73"/>
        <end position="170"/>
    </location>
</feature>
<dbReference type="WBParaSite" id="ACRNAN_scaffold3814.g21899.t1">
    <property type="protein sequence ID" value="ACRNAN_scaffold3814.g21899.t1"/>
    <property type="gene ID" value="ACRNAN_scaffold3814.g21899"/>
</dbReference>
<dbReference type="InterPro" id="IPR013098">
    <property type="entry name" value="Ig_I-set"/>
</dbReference>
<dbReference type="Pfam" id="PF01682">
    <property type="entry name" value="DB"/>
    <property type="match status" value="2"/>
</dbReference>
<evidence type="ECO:0000313" key="4">
    <source>
        <dbReference type="Proteomes" id="UP000887540"/>
    </source>
</evidence>
<accession>A0A914DS20</accession>
<organism evidence="4 5">
    <name type="scientific">Acrobeloides nanus</name>
    <dbReference type="NCBI Taxonomy" id="290746"/>
    <lineage>
        <taxon>Eukaryota</taxon>
        <taxon>Metazoa</taxon>
        <taxon>Ecdysozoa</taxon>
        <taxon>Nematoda</taxon>
        <taxon>Chromadorea</taxon>
        <taxon>Rhabditida</taxon>
        <taxon>Tylenchina</taxon>
        <taxon>Cephalobomorpha</taxon>
        <taxon>Cephaloboidea</taxon>
        <taxon>Cephalobidae</taxon>
        <taxon>Acrobeloides</taxon>
    </lineage>
</organism>
<dbReference type="Gene3D" id="2.60.40.10">
    <property type="entry name" value="Immunoglobulins"/>
    <property type="match status" value="2"/>
</dbReference>
<dbReference type="SUPFAM" id="SSF49265">
    <property type="entry name" value="Fibronectin type III"/>
    <property type="match status" value="1"/>
</dbReference>
<dbReference type="InterPro" id="IPR007110">
    <property type="entry name" value="Ig-like_dom"/>
</dbReference>
<dbReference type="Proteomes" id="UP000887540">
    <property type="component" value="Unplaced"/>
</dbReference>
<dbReference type="Pfam" id="PF07679">
    <property type="entry name" value="I-set"/>
    <property type="match status" value="1"/>
</dbReference>
<keyword evidence="4" id="KW-1185">Reference proteome</keyword>